<accession>A0A8X6MAY1</accession>
<name>A0A8X6MAY1_9ARAC</name>
<feature type="region of interest" description="Disordered" evidence="1">
    <location>
        <begin position="88"/>
        <end position="113"/>
    </location>
</feature>
<feature type="region of interest" description="Disordered" evidence="1">
    <location>
        <begin position="1"/>
        <end position="35"/>
    </location>
</feature>
<evidence type="ECO:0000313" key="2">
    <source>
        <dbReference type="EMBL" id="GFS37818.1"/>
    </source>
</evidence>
<sequence>MELNMDQHLEHGNGMDLSLPLSTNTSRPGTPQHSNCQQLKDTAYLIKKKKPSSSEYQKAATNALRIKGIADETSMNELQKLEALRASPKCGHPVSNRTTARHHPSPDLTAPPEASVFPFYRSIIPDSSFLNNQESLHPTRSDQQTTSQPLHHHLSSCDSSRTSARYSHTMSNSDVTAHLTNQEETHRLTPTIRRLRHSWTGLDLINGL</sequence>
<protein>
    <submittedName>
        <fullName evidence="2">Uncharacterized protein</fullName>
    </submittedName>
</protein>
<evidence type="ECO:0000256" key="1">
    <source>
        <dbReference type="SAM" id="MobiDB-lite"/>
    </source>
</evidence>
<dbReference type="Proteomes" id="UP000886998">
    <property type="component" value="Unassembled WGS sequence"/>
</dbReference>
<keyword evidence="3" id="KW-1185">Reference proteome</keyword>
<evidence type="ECO:0000313" key="3">
    <source>
        <dbReference type="Proteomes" id="UP000886998"/>
    </source>
</evidence>
<feature type="compositionally biased region" description="Polar residues" evidence="1">
    <location>
        <begin position="130"/>
        <end position="149"/>
    </location>
</feature>
<proteinExistence type="predicted"/>
<comment type="caution">
    <text evidence="2">The sequence shown here is derived from an EMBL/GenBank/DDBJ whole genome shotgun (WGS) entry which is preliminary data.</text>
</comment>
<reference evidence="2" key="1">
    <citation type="submission" date="2020-08" db="EMBL/GenBank/DDBJ databases">
        <title>Multicomponent nature underlies the extraordinary mechanical properties of spider dragline silk.</title>
        <authorList>
            <person name="Kono N."/>
            <person name="Nakamura H."/>
            <person name="Mori M."/>
            <person name="Yoshida Y."/>
            <person name="Ohtoshi R."/>
            <person name="Malay A.D."/>
            <person name="Moran D.A.P."/>
            <person name="Tomita M."/>
            <person name="Numata K."/>
            <person name="Arakawa K."/>
        </authorList>
    </citation>
    <scope>NUCLEOTIDE SEQUENCE</scope>
</reference>
<dbReference type="EMBL" id="BMAV01025029">
    <property type="protein sequence ID" value="GFS37818.1"/>
    <property type="molecule type" value="Genomic_DNA"/>
</dbReference>
<feature type="compositionally biased region" description="Polar residues" evidence="1">
    <location>
        <begin position="20"/>
        <end position="35"/>
    </location>
</feature>
<organism evidence="2 3">
    <name type="scientific">Trichonephila inaurata madagascariensis</name>
    <dbReference type="NCBI Taxonomy" id="2747483"/>
    <lineage>
        <taxon>Eukaryota</taxon>
        <taxon>Metazoa</taxon>
        <taxon>Ecdysozoa</taxon>
        <taxon>Arthropoda</taxon>
        <taxon>Chelicerata</taxon>
        <taxon>Arachnida</taxon>
        <taxon>Araneae</taxon>
        <taxon>Araneomorphae</taxon>
        <taxon>Entelegynae</taxon>
        <taxon>Araneoidea</taxon>
        <taxon>Nephilidae</taxon>
        <taxon>Trichonephila</taxon>
        <taxon>Trichonephila inaurata</taxon>
    </lineage>
</organism>
<gene>
    <name evidence="2" type="ORF">TNIN_298481</name>
</gene>
<dbReference type="AlphaFoldDB" id="A0A8X6MAY1"/>
<feature type="compositionally biased region" description="Basic and acidic residues" evidence="1">
    <location>
        <begin position="1"/>
        <end position="13"/>
    </location>
</feature>
<feature type="compositionally biased region" description="Polar residues" evidence="1">
    <location>
        <begin position="156"/>
        <end position="180"/>
    </location>
</feature>
<feature type="region of interest" description="Disordered" evidence="1">
    <location>
        <begin position="130"/>
        <end position="186"/>
    </location>
</feature>